<dbReference type="EMBL" id="CM047745">
    <property type="protein sequence ID" value="KAJ0024151.1"/>
    <property type="molecule type" value="Genomic_DNA"/>
</dbReference>
<sequence>MVSVANQIINQTLNQQVLAILERCYHLNHLKQLQSFLITLGHAQTNFYNFKLVRFCTLKLSNLTYARFIFDRLVSPNIYLYTAMITAYAAHPDHTSLAFSLYRDMVRKGQPLPNQFIYPHVLKSCPEVLESCGTKMVHTQIVKSGFEQYPVVKTALVDSYSRSSSDISVARKLFDEMFERNIVSWTAMISGYTRVGDIKNAVLLFEEMPDRDVPCWNSVIAGCTQNGFFSEAIGFFRKMVMVKSVNIRPNQVTVLCALPACGHTGIITPRFMTEDSLQKQSEERGCRLISTMVCKNASLVGFFSLYLLLEMKLLSENSAFSSIEGLA</sequence>
<proteinExistence type="predicted"/>
<name>A0ACC0XTX0_9ROSI</name>
<evidence type="ECO:0000313" key="2">
    <source>
        <dbReference type="Proteomes" id="UP001163603"/>
    </source>
</evidence>
<dbReference type="Proteomes" id="UP001163603">
    <property type="component" value="Chromosome 10"/>
</dbReference>
<gene>
    <name evidence="1" type="ORF">Pint_06883</name>
</gene>
<keyword evidence="2" id="KW-1185">Reference proteome</keyword>
<reference evidence="2" key="1">
    <citation type="journal article" date="2023" name="G3 (Bethesda)">
        <title>Genome assembly and association tests identify interacting loci associated with vigor, precocity, and sex in interspecific pistachio rootstocks.</title>
        <authorList>
            <person name="Palmer W."/>
            <person name="Jacygrad E."/>
            <person name="Sagayaradj S."/>
            <person name="Cavanaugh K."/>
            <person name="Han R."/>
            <person name="Bertier L."/>
            <person name="Beede B."/>
            <person name="Kafkas S."/>
            <person name="Golino D."/>
            <person name="Preece J."/>
            <person name="Michelmore R."/>
        </authorList>
    </citation>
    <scope>NUCLEOTIDE SEQUENCE [LARGE SCALE GENOMIC DNA]</scope>
</reference>
<comment type="caution">
    <text evidence="1">The sequence shown here is derived from an EMBL/GenBank/DDBJ whole genome shotgun (WGS) entry which is preliminary data.</text>
</comment>
<organism evidence="1 2">
    <name type="scientific">Pistacia integerrima</name>
    <dbReference type="NCBI Taxonomy" id="434235"/>
    <lineage>
        <taxon>Eukaryota</taxon>
        <taxon>Viridiplantae</taxon>
        <taxon>Streptophyta</taxon>
        <taxon>Embryophyta</taxon>
        <taxon>Tracheophyta</taxon>
        <taxon>Spermatophyta</taxon>
        <taxon>Magnoliopsida</taxon>
        <taxon>eudicotyledons</taxon>
        <taxon>Gunneridae</taxon>
        <taxon>Pentapetalae</taxon>
        <taxon>rosids</taxon>
        <taxon>malvids</taxon>
        <taxon>Sapindales</taxon>
        <taxon>Anacardiaceae</taxon>
        <taxon>Pistacia</taxon>
    </lineage>
</organism>
<evidence type="ECO:0000313" key="1">
    <source>
        <dbReference type="EMBL" id="KAJ0024151.1"/>
    </source>
</evidence>
<accession>A0ACC0XTX0</accession>
<protein>
    <submittedName>
        <fullName evidence="1">Uncharacterized protein</fullName>
    </submittedName>
</protein>